<dbReference type="AlphaFoldDB" id="A0A9P1E169"/>
<gene>
    <name evidence="2" type="ORF">CEURO_LOCUS4462</name>
</gene>
<dbReference type="EMBL" id="CAMAPE010000008">
    <property type="protein sequence ID" value="CAH9072665.1"/>
    <property type="molecule type" value="Genomic_DNA"/>
</dbReference>
<organism evidence="2 3">
    <name type="scientific">Cuscuta europaea</name>
    <name type="common">European dodder</name>
    <dbReference type="NCBI Taxonomy" id="41803"/>
    <lineage>
        <taxon>Eukaryota</taxon>
        <taxon>Viridiplantae</taxon>
        <taxon>Streptophyta</taxon>
        <taxon>Embryophyta</taxon>
        <taxon>Tracheophyta</taxon>
        <taxon>Spermatophyta</taxon>
        <taxon>Magnoliopsida</taxon>
        <taxon>eudicotyledons</taxon>
        <taxon>Gunneridae</taxon>
        <taxon>Pentapetalae</taxon>
        <taxon>asterids</taxon>
        <taxon>lamiids</taxon>
        <taxon>Solanales</taxon>
        <taxon>Convolvulaceae</taxon>
        <taxon>Cuscuteae</taxon>
        <taxon>Cuscuta</taxon>
        <taxon>Cuscuta subgen. Cuscuta</taxon>
    </lineage>
</organism>
<proteinExistence type="predicted"/>
<keyword evidence="3" id="KW-1185">Reference proteome</keyword>
<dbReference type="Proteomes" id="UP001152484">
    <property type="component" value="Unassembled WGS sequence"/>
</dbReference>
<feature type="chain" id="PRO_5040363406" description="Pollen Ole e 1 allergen and extensin family protein" evidence="1">
    <location>
        <begin position="22"/>
        <end position="173"/>
    </location>
</feature>
<dbReference type="OrthoDB" id="1104395at2759"/>
<evidence type="ECO:0000256" key="1">
    <source>
        <dbReference type="SAM" id="SignalP"/>
    </source>
</evidence>
<evidence type="ECO:0008006" key="4">
    <source>
        <dbReference type="Google" id="ProtNLM"/>
    </source>
</evidence>
<reference evidence="2" key="1">
    <citation type="submission" date="2022-07" db="EMBL/GenBank/DDBJ databases">
        <authorList>
            <person name="Macas J."/>
            <person name="Novak P."/>
            <person name="Neumann P."/>
        </authorList>
    </citation>
    <scope>NUCLEOTIDE SEQUENCE</scope>
</reference>
<sequence length="173" mass="18378">MVTRQTLITALFIMTLGLACGTHFSASFVIKGSVSCMDCVSHHDISGIMVSVKCGQVTKLATVALSKQDGSFETTLASNPPVSAASCQAKILGGAQQLYVHKTTSEAKIVTALGHSPYTTSEPLRFYTECPNKKCGAPADLEFGSSKTIDLPKEWGLAPTSYYMPFIPIIGIP</sequence>
<evidence type="ECO:0000313" key="2">
    <source>
        <dbReference type="EMBL" id="CAH9072665.1"/>
    </source>
</evidence>
<protein>
    <recommendedName>
        <fullName evidence="4">Pollen Ole e 1 allergen and extensin family protein</fullName>
    </recommendedName>
</protein>
<name>A0A9P1E169_CUSEU</name>
<evidence type="ECO:0000313" key="3">
    <source>
        <dbReference type="Proteomes" id="UP001152484"/>
    </source>
</evidence>
<feature type="signal peptide" evidence="1">
    <location>
        <begin position="1"/>
        <end position="21"/>
    </location>
</feature>
<dbReference type="PROSITE" id="PS51257">
    <property type="entry name" value="PROKAR_LIPOPROTEIN"/>
    <property type="match status" value="1"/>
</dbReference>
<comment type="caution">
    <text evidence="2">The sequence shown here is derived from an EMBL/GenBank/DDBJ whole genome shotgun (WGS) entry which is preliminary data.</text>
</comment>
<accession>A0A9P1E169</accession>
<keyword evidence="1" id="KW-0732">Signal</keyword>